<reference evidence="2 3" key="1">
    <citation type="submission" date="2019-09" db="EMBL/GenBank/DDBJ databases">
        <title>Genomes of family Cryomorphaceae.</title>
        <authorList>
            <person name="Bowman J.P."/>
        </authorList>
    </citation>
    <scope>NUCLEOTIDE SEQUENCE [LARGE SCALE GENOMIC DNA]</scope>
    <source>
        <strain evidence="2 3">LMG 25704</strain>
    </source>
</reference>
<sequence>MNILRPSLLLIAIFSALACVQSEPRARIELVQPSIDQEAASIWMTINTYEFLEGYGYDIRLPEDSLIDSLIEKSREGTFGEEDYSAIYTLLENGLFAEEDYSLAMADVEDKLDLLNTFIADIESTSAEWDWDFKLYETYQIQFTLYGTGGGYNPDLGIITLLTSKEGEYVRYKNPASIIIHEITHIGLEHSIVQKYELSHGMKERLIDTFVTMMFIEDLPEYSMQNMGDERMDEYFESREDLAHLETSIVELLADSPQD</sequence>
<dbReference type="RefSeq" id="WP_151668156.1">
    <property type="nucleotide sequence ID" value="NZ_WBVO01000011.1"/>
</dbReference>
<evidence type="ECO:0008006" key="4">
    <source>
        <dbReference type="Google" id="ProtNLM"/>
    </source>
</evidence>
<keyword evidence="3" id="KW-1185">Reference proteome</keyword>
<comment type="caution">
    <text evidence="2">The sequence shown here is derived from an EMBL/GenBank/DDBJ whole genome shotgun (WGS) entry which is preliminary data.</text>
</comment>
<evidence type="ECO:0000256" key="1">
    <source>
        <dbReference type="SAM" id="SignalP"/>
    </source>
</evidence>
<feature type="signal peptide" evidence="1">
    <location>
        <begin position="1"/>
        <end position="18"/>
    </location>
</feature>
<proteinExistence type="predicted"/>
<evidence type="ECO:0000313" key="2">
    <source>
        <dbReference type="EMBL" id="KAB2807349.1"/>
    </source>
</evidence>
<gene>
    <name evidence="2" type="ORF">F8C67_12280</name>
</gene>
<dbReference type="Proteomes" id="UP000468650">
    <property type="component" value="Unassembled WGS sequence"/>
</dbReference>
<keyword evidence="1" id="KW-0732">Signal</keyword>
<protein>
    <recommendedName>
        <fullName evidence="4">DUF4932 domain-containing protein</fullName>
    </recommendedName>
</protein>
<feature type="chain" id="PRO_5026932597" description="DUF4932 domain-containing protein" evidence="1">
    <location>
        <begin position="19"/>
        <end position="259"/>
    </location>
</feature>
<evidence type="ECO:0000313" key="3">
    <source>
        <dbReference type="Proteomes" id="UP000468650"/>
    </source>
</evidence>
<dbReference type="OrthoDB" id="1436875at2"/>
<name>A0A6N6RG46_9FLAO</name>
<dbReference type="EMBL" id="WBVO01000011">
    <property type="protein sequence ID" value="KAB2807349.1"/>
    <property type="molecule type" value="Genomic_DNA"/>
</dbReference>
<dbReference type="AlphaFoldDB" id="A0A6N6RG46"/>
<accession>A0A6N6RG46</accession>
<dbReference type="PROSITE" id="PS51257">
    <property type="entry name" value="PROKAR_LIPOPROTEIN"/>
    <property type="match status" value="1"/>
</dbReference>
<organism evidence="2 3">
    <name type="scientific">Phaeocystidibacter luteus</name>
    <dbReference type="NCBI Taxonomy" id="911197"/>
    <lineage>
        <taxon>Bacteria</taxon>
        <taxon>Pseudomonadati</taxon>
        <taxon>Bacteroidota</taxon>
        <taxon>Flavobacteriia</taxon>
        <taxon>Flavobacteriales</taxon>
        <taxon>Phaeocystidibacteraceae</taxon>
        <taxon>Phaeocystidibacter</taxon>
    </lineage>
</organism>